<keyword evidence="3" id="KW-0408">Iron</keyword>
<dbReference type="Gene3D" id="3.80.30.20">
    <property type="entry name" value="tm_1862 like domain"/>
    <property type="match status" value="1"/>
</dbReference>
<evidence type="ECO:0000256" key="1">
    <source>
        <dbReference type="ARBA" id="ARBA00006100"/>
    </source>
</evidence>
<accession>A0A264W5M0</accession>
<keyword evidence="3" id="KW-0143">Chaperone</keyword>
<evidence type="ECO:0000256" key="3">
    <source>
        <dbReference type="RuleBase" id="RU364116"/>
    </source>
</evidence>
<proteinExistence type="inferred from homology"/>
<gene>
    <name evidence="5" type="ORF">CF394_04875</name>
</gene>
<dbReference type="Pfam" id="PF06969">
    <property type="entry name" value="HemN_C"/>
    <property type="match status" value="1"/>
</dbReference>
<dbReference type="PANTHER" id="PTHR13932:SF5">
    <property type="entry name" value="RADICAL S-ADENOSYL METHIONINE DOMAIN-CONTAINING PROTEIN 1, MITOCHONDRIAL"/>
    <property type="match status" value="1"/>
</dbReference>
<dbReference type="InterPro" id="IPR004559">
    <property type="entry name" value="HemW-like"/>
</dbReference>
<dbReference type="Pfam" id="PF04055">
    <property type="entry name" value="Radical_SAM"/>
    <property type="match status" value="1"/>
</dbReference>
<dbReference type="GO" id="GO:0006779">
    <property type="term" value="P:porphyrin-containing compound biosynthetic process"/>
    <property type="evidence" value="ECO:0007669"/>
    <property type="project" value="InterPro"/>
</dbReference>
<organism evidence="5 6">
    <name type="scientific">Tetzosporium hominis</name>
    <dbReference type="NCBI Taxonomy" id="2020506"/>
    <lineage>
        <taxon>Bacteria</taxon>
        <taxon>Bacillati</taxon>
        <taxon>Bacillota</taxon>
        <taxon>Bacilli</taxon>
        <taxon>Bacillales</taxon>
        <taxon>Caryophanaceae</taxon>
        <taxon>Tetzosporium</taxon>
    </lineage>
</organism>
<reference evidence="5 6" key="1">
    <citation type="submission" date="2017-07" db="EMBL/GenBank/DDBJ databases">
        <title>Tetzosporium hominis gen.nov. sp.nov.</title>
        <authorList>
            <person name="Tetz G."/>
            <person name="Tetz V."/>
        </authorList>
    </citation>
    <scope>NUCLEOTIDE SEQUENCE [LARGE SCALE GENOMIC DNA]</scope>
    <source>
        <strain evidence="5 6">VT-49</strain>
    </source>
</reference>
<dbReference type="Proteomes" id="UP000217065">
    <property type="component" value="Unassembled WGS sequence"/>
</dbReference>
<evidence type="ECO:0000259" key="4">
    <source>
        <dbReference type="PROSITE" id="PS51918"/>
    </source>
</evidence>
<dbReference type="PANTHER" id="PTHR13932">
    <property type="entry name" value="COPROPORPHYRINIGEN III OXIDASE"/>
    <property type="match status" value="1"/>
</dbReference>
<dbReference type="SUPFAM" id="SSF102114">
    <property type="entry name" value="Radical SAM enzymes"/>
    <property type="match status" value="1"/>
</dbReference>
<dbReference type="InterPro" id="IPR010723">
    <property type="entry name" value="HemN_C"/>
</dbReference>
<dbReference type="SFLD" id="SFLDF00562">
    <property type="entry name" value="HemN-like__clustered_with_heat"/>
    <property type="match status" value="1"/>
</dbReference>
<comment type="function">
    <text evidence="3">Probably acts as a heme chaperone, transferring heme to an unknown acceptor. Binds one molecule of heme per monomer, possibly covalently. Binds 1 [4Fe-4S] cluster. The cluster is coordinated with 3 cysteines and an exchangeable S-adenosyl-L-methionine.</text>
</comment>
<keyword evidence="3" id="KW-0411">Iron-sulfur</keyword>
<dbReference type="RefSeq" id="WP_094942121.1">
    <property type="nucleotide sequence ID" value="NZ_NOKQ01000187.1"/>
</dbReference>
<comment type="subcellular location">
    <subcellularLocation>
        <location evidence="3">Cytoplasm</location>
    </subcellularLocation>
</comment>
<evidence type="ECO:0000313" key="6">
    <source>
        <dbReference type="Proteomes" id="UP000217065"/>
    </source>
</evidence>
<dbReference type="GO" id="GO:0046872">
    <property type="term" value="F:metal ion binding"/>
    <property type="evidence" value="ECO:0007669"/>
    <property type="project" value="UniProtKB-UniRule"/>
</dbReference>
<evidence type="ECO:0000256" key="2">
    <source>
        <dbReference type="ARBA" id="ARBA00017228"/>
    </source>
</evidence>
<keyword evidence="3" id="KW-0349">Heme</keyword>
<evidence type="ECO:0000313" key="5">
    <source>
        <dbReference type="EMBL" id="OZS78888.1"/>
    </source>
</evidence>
<keyword evidence="3" id="KW-0004">4Fe-4S</keyword>
<comment type="caution">
    <text evidence="5">The sequence shown here is derived from an EMBL/GenBank/DDBJ whole genome shotgun (WGS) entry which is preliminary data.</text>
</comment>
<keyword evidence="3" id="KW-0963">Cytoplasm</keyword>
<dbReference type="SFLD" id="SFLDS00029">
    <property type="entry name" value="Radical_SAM"/>
    <property type="match status" value="1"/>
</dbReference>
<dbReference type="SFLD" id="SFLDG01065">
    <property type="entry name" value="anaerobic_coproporphyrinogen-I"/>
    <property type="match status" value="1"/>
</dbReference>
<feature type="domain" description="Radical SAM core" evidence="4">
    <location>
        <begin position="1"/>
        <end position="233"/>
    </location>
</feature>
<dbReference type="GO" id="GO:0004109">
    <property type="term" value="F:coproporphyrinogen oxidase activity"/>
    <property type="evidence" value="ECO:0007669"/>
    <property type="project" value="InterPro"/>
</dbReference>
<keyword evidence="6" id="KW-1185">Reference proteome</keyword>
<dbReference type="PROSITE" id="PS51918">
    <property type="entry name" value="RADICAL_SAM"/>
    <property type="match status" value="1"/>
</dbReference>
<sequence>MIQGVYIHIPFCHQICSYCDFNKFYFHNQPVDEYLTLLDREMEIWSRKTDLDEVHTIFLGGGTPTSLSLRQLSKLFDSIAKHFPMHQIKEFTSEANPDELTYDKMELMAARGVNRFSIGVQTFDAKLLKVLGRTHTNEHVERVLKHADQLKFPSISMDLMYGLPNQTMDQWNEALTRAFEMPITHISAYSLLVEPKTIFYNLLAKGKLSLPSQDLEAEMYEVLMRRTEEHGFEQYEISNFAKKGLYSEHNSIYWRNEEYLGLGAGAHGYVDGIRYSNHGPLKKYMQSLEGNQLPILHQNQVTPKEEMEEQMFLGLRMNQGVSFDTFRKRFEKELTDVYGVKMAPHIANGLLETTATGVRLTRKGRFVGNEIFQDFLLD</sequence>
<dbReference type="AlphaFoldDB" id="A0A264W5M0"/>
<dbReference type="InterPro" id="IPR058240">
    <property type="entry name" value="rSAM_sf"/>
</dbReference>
<dbReference type="EMBL" id="NOKQ01000187">
    <property type="protein sequence ID" value="OZS78888.1"/>
    <property type="molecule type" value="Genomic_DNA"/>
</dbReference>
<dbReference type="InterPro" id="IPR006638">
    <property type="entry name" value="Elp3/MiaA/NifB-like_rSAM"/>
</dbReference>
<dbReference type="GO" id="GO:0051539">
    <property type="term" value="F:4 iron, 4 sulfur cluster binding"/>
    <property type="evidence" value="ECO:0007669"/>
    <property type="project" value="UniProtKB-UniRule"/>
</dbReference>
<dbReference type="NCBIfam" id="TIGR00539">
    <property type="entry name" value="hemN_rel"/>
    <property type="match status" value="1"/>
</dbReference>
<dbReference type="InterPro" id="IPR034505">
    <property type="entry name" value="Coproporphyrinogen-III_oxidase"/>
</dbReference>
<dbReference type="SMART" id="SM00729">
    <property type="entry name" value="Elp3"/>
    <property type="match status" value="1"/>
</dbReference>
<dbReference type="InterPro" id="IPR007197">
    <property type="entry name" value="rSAM"/>
</dbReference>
<dbReference type="InterPro" id="IPR023404">
    <property type="entry name" value="rSAM_horseshoe"/>
</dbReference>
<keyword evidence="3" id="KW-0479">Metal-binding</keyword>
<name>A0A264W5M0_9BACL</name>
<dbReference type="SFLD" id="SFLDF00288">
    <property type="entry name" value="HemN-like__clustered_with_nucl"/>
    <property type="match status" value="1"/>
</dbReference>
<dbReference type="GO" id="GO:0005737">
    <property type="term" value="C:cytoplasm"/>
    <property type="evidence" value="ECO:0007669"/>
    <property type="project" value="UniProtKB-SubCell"/>
</dbReference>
<dbReference type="SFLD" id="SFLDG01082">
    <property type="entry name" value="B12-binding_domain_containing"/>
    <property type="match status" value="1"/>
</dbReference>
<dbReference type="OrthoDB" id="9808022at2"/>
<comment type="similarity">
    <text evidence="1">Belongs to the anaerobic coproporphyrinogen-III oxidase family. HemW subfamily.</text>
</comment>
<dbReference type="CDD" id="cd01335">
    <property type="entry name" value="Radical_SAM"/>
    <property type="match status" value="1"/>
</dbReference>
<keyword evidence="3" id="KW-0949">S-adenosyl-L-methionine</keyword>
<protein>
    <recommendedName>
        <fullName evidence="2 3">Heme chaperone HemW</fullName>
    </recommendedName>
</protein>